<dbReference type="RefSeq" id="WP_184190417.1">
    <property type="nucleotide sequence ID" value="NZ_JACHLE010000004.1"/>
</dbReference>
<dbReference type="AlphaFoldDB" id="A0A840KDJ7"/>
<name>A0A840KDJ7_9FLAO</name>
<reference evidence="1 2" key="1">
    <citation type="submission" date="2020-08" db="EMBL/GenBank/DDBJ databases">
        <title>Functional genomics of gut bacteria from endangered species of beetles.</title>
        <authorList>
            <person name="Carlos-Shanley C."/>
        </authorList>
    </citation>
    <scope>NUCLEOTIDE SEQUENCE [LARGE SCALE GENOMIC DNA]</scope>
    <source>
        <strain evidence="1 2">S00151</strain>
    </source>
</reference>
<organism evidence="1 2">
    <name type="scientific">Chryseobacterium defluvii</name>
    <dbReference type="NCBI Taxonomy" id="160396"/>
    <lineage>
        <taxon>Bacteria</taxon>
        <taxon>Pseudomonadati</taxon>
        <taxon>Bacteroidota</taxon>
        <taxon>Flavobacteriia</taxon>
        <taxon>Flavobacteriales</taxon>
        <taxon>Weeksellaceae</taxon>
        <taxon>Chryseobacterium group</taxon>
        <taxon>Chryseobacterium</taxon>
    </lineage>
</organism>
<evidence type="ECO:0000313" key="1">
    <source>
        <dbReference type="EMBL" id="MBB4807471.1"/>
    </source>
</evidence>
<keyword evidence="2" id="KW-1185">Reference proteome</keyword>
<accession>A0A840KDJ7</accession>
<comment type="caution">
    <text evidence="1">The sequence shown here is derived from an EMBL/GenBank/DDBJ whole genome shotgun (WGS) entry which is preliminary data.</text>
</comment>
<evidence type="ECO:0000313" key="2">
    <source>
        <dbReference type="Proteomes" id="UP000592180"/>
    </source>
</evidence>
<dbReference type="Proteomes" id="UP000592180">
    <property type="component" value="Unassembled WGS sequence"/>
</dbReference>
<proteinExistence type="predicted"/>
<gene>
    <name evidence="1" type="ORF">HNP38_002777</name>
</gene>
<sequence>MNTEELIIDPEVQAIIDAIKNTGKSWHEITLPDHPVYPQFSRKLVVAGFNTPDMEGSEDRIYVSVRQYLILKEGNTVYKRIKMPDWMIHENNVEEVMGQNGLLKGKRVIKDENSEVLSESEETLKAQSVQYIRFLIKTKSAHLADIFTRFMGLYILLFETEINEI</sequence>
<dbReference type="EMBL" id="JACHLE010000004">
    <property type="protein sequence ID" value="MBB4807471.1"/>
    <property type="molecule type" value="Genomic_DNA"/>
</dbReference>
<protein>
    <submittedName>
        <fullName evidence="1">Putative cupredoxin-like copper-binding protein</fullName>
    </submittedName>
</protein>